<feature type="transmembrane region" description="Helical" evidence="7">
    <location>
        <begin position="7"/>
        <end position="35"/>
    </location>
</feature>
<dbReference type="EMBL" id="UAPV01000001">
    <property type="protein sequence ID" value="SPT70200.1"/>
    <property type="molecule type" value="Genomic_DNA"/>
</dbReference>
<feature type="transmembrane region" description="Helical" evidence="7">
    <location>
        <begin position="288"/>
        <end position="310"/>
    </location>
</feature>
<dbReference type="Gene3D" id="1.20.1250.20">
    <property type="entry name" value="MFS general substrate transporter like domains"/>
    <property type="match status" value="2"/>
</dbReference>
<protein>
    <submittedName>
        <fullName evidence="9">Spectinomycin tetracycline efflux pump</fullName>
    </submittedName>
</protein>
<feature type="transmembrane region" description="Helical" evidence="7">
    <location>
        <begin position="47"/>
        <end position="68"/>
    </location>
</feature>
<evidence type="ECO:0000313" key="10">
    <source>
        <dbReference type="Proteomes" id="UP000250086"/>
    </source>
</evidence>
<comment type="subcellular location">
    <subcellularLocation>
        <location evidence="1">Cell membrane</location>
        <topology evidence="1">Multi-pass membrane protein</topology>
    </subcellularLocation>
</comment>
<evidence type="ECO:0000256" key="2">
    <source>
        <dbReference type="ARBA" id="ARBA00022448"/>
    </source>
</evidence>
<feature type="transmembrane region" description="Helical" evidence="7">
    <location>
        <begin position="322"/>
        <end position="341"/>
    </location>
</feature>
<dbReference type="GO" id="GO:0022857">
    <property type="term" value="F:transmembrane transporter activity"/>
    <property type="evidence" value="ECO:0007669"/>
    <property type="project" value="InterPro"/>
</dbReference>
<dbReference type="PANTHER" id="PTHR42718">
    <property type="entry name" value="MAJOR FACILITATOR SUPERFAMILY MULTIDRUG TRANSPORTER MFSC"/>
    <property type="match status" value="1"/>
</dbReference>
<dbReference type="AlphaFoldDB" id="A0A2X0VR21"/>
<evidence type="ECO:0000256" key="6">
    <source>
        <dbReference type="ARBA" id="ARBA00023136"/>
    </source>
</evidence>
<dbReference type="PROSITE" id="PS50850">
    <property type="entry name" value="MFS"/>
    <property type="match status" value="1"/>
</dbReference>
<keyword evidence="10" id="KW-1185">Reference proteome</keyword>
<dbReference type="InterPro" id="IPR020846">
    <property type="entry name" value="MFS_dom"/>
</dbReference>
<feature type="transmembrane region" description="Helical" evidence="7">
    <location>
        <begin position="132"/>
        <end position="155"/>
    </location>
</feature>
<evidence type="ECO:0000256" key="1">
    <source>
        <dbReference type="ARBA" id="ARBA00004651"/>
    </source>
</evidence>
<feature type="domain" description="Major facilitator superfamily (MFS) profile" evidence="8">
    <location>
        <begin position="9"/>
        <end position="454"/>
    </location>
</feature>
<proteinExistence type="predicted"/>
<dbReference type="RefSeq" id="WP_113744297.1">
    <property type="nucleotide sequence ID" value="NZ_UAPV01000001.1"/>
</dbReference>
<accession>A0A2X0VR21</accession>
<evidence type="ECO:0000256" key="7">
    <source>
        <dbReference type="SAM" id="Phobius"/>
    </source>
</evidence>
<dbReference type="InterPro" id="IPR011701">
    <property type="entry name" value="MFS"/>
</dbReference>
<feature type="transmembrane region" description="Helical" evidence="7">
    <location>
        <begin position="161"/>
        <end position="179"/>
    </location>
</feature>
<evidence type="ECO:0000313" key="9">
    <source>
        <dbReference type="EMBL" id="SPT70200.1"/>
    </source>
</evidence>
<reference evidence="9 10" key="1">
    <citation type="submission" date="2018-06" db="EMBL/GenBank/DDBJ databases">
        <authorList>
            <consortium name="Pathogen Informatics"/>
            <person name="Doyle S."/>
        </authorList>
    </citation>
    <scope>NUCLEOTIDE SEQUENCE [LARGE SCALE GENOMIC DNA]</scope>
    <source>
        <strain evidence="9 10">NCTC13093</strain>
    </source>
</reference>
<evidence type="ECO:0000259" key="8">
    <source>
        <dbReference type="PROSITE" id="PS50850"/>
    </source>
</evidence>
<dbReference type="Proteomes" id="UP000250086">
    <property type="component" value="Unassembled WGS sequence"/>
</dbReference>
<keyword evidence="3" id="KW-1003">Cell membrane</keyword>
<feature type="transmembrane region" description="Helical" evidence="7">
    <location>
        <begin position="257"/>
        <end position="282"/>
    </location>
</feature>
<feature type="transmembrane region" description="Helical" evidence="7">
    <location>
        <begin position="431"/>
        <end position="454"/>
    </location>
</feature>
<sequence>MEKDNSIALLIAVCLTMFFNAFMGSSINIAVPYIAEDYAVPPQSVTWMINAFMITTAPFLIGASALANRFGLHRIYVIGAFLATVSSIVIPLCPVFSAIVVARAMQGIIFALIFCTAMALLVYNLQKEKRAFAIGIATGSVYAGLSVSPLIGGIITDTLGWRAIFYLTALGQIVSLYLVRKVKPDTPISNYLSLTKIALSFIAGLVFLVGLSNILYDTRYAFAIVAGLVLLIIYIALELKSKHQLFPLTVLFSNSSLNYQLIASFLNYTSSFAISFLLALHLELIEGYSATQAGIILIAQPAVMMITSVCSGKISQYINKNLMTILGMVILAIGLYMLSLLQSNASMSMIMAAQIICGFGFGIFSAPNTHICMSLVDKSQLANVNALLALSRNLGMAFSMAFITGILYFFIKSQPGTTTYLYELSYSISYAFFISVLICIAGTVFCILAALNYYHKIYKVRYMKD</sequence>
<dbReference type="Pfam" id="PF07690">
    <property type="entry name" value="MFS_1"/>
    <property type="match status" value="1"/>
</dbReference>
<dbReference type="GO" id="GO:0005886">
    <property type="term" value="C:plasma membrane"/>
    <property type="evidence" value="ECO:0007669"/>
    <property type="project" value="UniProtKB-SubCell"/>
</dbReference>
<name>A0A2X0VR21_9GAMM</name>
<feature type="transmembrane region" description="Helical" evidence="7">
    <location>
        <begin position="387"/>
        <end position="411"/>
    </location>
</feature>
<evidence type="ECO:0000256" key="4">
    <source>
        <dbReference type="ARBA" id="ARBA00022692"/>
    </source>
</evidence>
<keyword evidence="2" id="KW-0813">Transport</keyword>
<gene>
    <name evidence="9" type="primary">stp</name>
    <name evidence="9" type="ORF">NCTC13093_01605</name>
</gene>
<feature type="transmembrane region" description="Helical" evidence="7">
    <location>
        <begin position="220"/>
        <end position="237"/>
    </location>
</feature>
<evidence type="ECO:0000256" key="5">
    <source>
        <dbReference type="ARBA" id="ARBA00022989"/>
    </source>
</evidence>
<keyword evidence="4 7" id="KW-0812">Transmembrane</keyword>
<feature type="transmembrane region" description="Helical" evidence="7">
    <location>
        <begin position="107"/>
        <end position="125"/>
    </location>
</feature>
<dbReference type="InterPro" id="IPR036259">
    <property type="entry name" value="MFS_trans_sf"/>
</dbReference>
<keyword evidence="6 7" id="KW-0472">Membrane</keyword>
<dbReference type="PANTHER" id="PTHR42718:SF46">
    <property type="entry name" value="BLR6921 PROTEIN"/>
    <property type="match status" value="1"/>
</dbReference>
<dbReference type="SUPFAM" id="SSF103473">
    <property type="entry name" value="MFS general substrate transporter"/>
    <property type="match status" value="1"/>
</dbReference>
<dbReference type="CDD" id="cd17321">
    <property type="entry name" value="MFS_MMR_MDR_like"/>
    <property type="match status" value="1"/>
</dbReference>
<keyword evidence="5 7" id="KW-1133">Transmembrane helix</keyword>
<feature type="transmembrane region" description="Helical" evidence="7">
    <location>
        <begin position="347"/>
        <end position="366"/>
    </location>
</feature>
<feature type="transmembrane region" description="Helical" evidence="7">
    <location>
        <begin position="75"/>
        <end position="101"/>
    </location>
</feature>
<organism evidence="9 10">
    <name type="scientific">Anaerobiospirillum thomasii</name>
    <dbReference type="NCBI Taxonomy" id="179995"/>
    <lineage>
        <taxon>Bacteria</taxon>
        <taxon>Pseudomonadati</taxon>
        <taxon>Pseudomonadota</taxon>
        <taxon>Gammaproteobacteria</taxon>
        <taxon>Aeromonadales</taxon>
        <taxon>Succinivibrionaceae</taxon>
        <taxon>Anaerobiospirillum</taxon>
    </lineage>
</organism>
<evidence type="ECO:0000256" key="3">
    <source>
        <dbReference type="ARBA" id="ARBA00022475"/>
    </source>
</evidence>
<feature type="transmembrane region" description="Helical" evidence="7">
    <location>
        <begin position="191"/>
        <end position="214"/>
    </location>
</feature>